<protein>
    <submittedName>
        <fullName evidence="2">MICOS complex subunit MIC10</fullName>
    </submittedName>
</protein>
<keyword evidence="1" id="KW-1185">Reference proteome</keyword>
<organism evidence="1 2">
    <name type="scientific">Strongyloides venezuelensis</name>
    <name type="common">Threadworm</name>
    <dbReference type="NCBI Taxonomy" id="75913"/>
    <lineage>
        <taxon>Eukaryota</taxon>
        <taxon>Metazoa</taxon>
        <taxon>Ecdysozoa</taxon>
        <taxon>Nematoda</taxon>
        <taxon>Chromadorea</taxon>
        <taxon>Rhabditida</taxon>
        <taxon>Tylenchina</taxon>
        <taxon>Panagrolaimomorpha</taxon>
        <taxon>Strongyloidoidea</taxon>
        <taxon>Strongyloididae</taxon>
        <taxon>Strongyloides</taxon>
    </lineage>
</organism>
<dbReference type="WBParaSite" id="SVE_0692000.1">
    <property type="protein sequence ID" value="SVE_0692000.1"/>
    <property type="gene ID" value="SVE_0692000"/>
</dbReference>
<sequence>MSGYPRRESLSDVAKKYKEAGSCGEEFKKMFFKSVKCGFIGGTAFGTYIAYRTQQRNIKGFSLAVEL</sequence>
<reference evidence="1" key="1">
    <citation type="submission" date="2014-07" db="EMBL/GenBank/DDBJ databases">
        <authorList>
            <person name="Martin A.A"/>
            <person name="De Silva N."/>
        </authorList>
    </citation>
    <scope>NUCLEOTIDE SEQUENCE</scope>
</reference>
<dbReference type="Proteomes" id="UP000035680">
    <property type="component" value="Unassembled WGS sequence"/>
</dbReference>
<proteinExistence type="predicted"/>
<reference evidence="2" key="2">
    <citation type="submission" date="2015-08" db="UniProtKB">
        <authorList>
            <consortium name="WormBaseParasite"/>
        </authorList>
    </citation>
    <scope>IDENTIFICATION</scope>
</reference>
<evidence type="ECO:0000313" key="1">
    <source>
        <dbReference type="Proteomes" id="UP000035680"/>
    </source>
</evidence>
<dbReference type="AlphaFoldDB" id="A0A0K0FDJ4"/>
<dbReference type="STRING" id="75913.A0A0K0FDJ4"/>
<name>A0A0K0FDJ4_STRVS</name>
<evidence type="ECO:0000313" key="2">
    <source>
        <dbReference type="WBParaSite" id="SVE_0692000.1"/>
    </source>
</evidence>
<accession>A0A0K0FDJ4</accession>